<dbReference type="NCBIfam" id="NF040945">
    <property type="entry name" value="CCC_membrane"/>
    <property type="match status" value="1"/>
</dbReference>
<feature type="transmembrane region" description="Helical" evidence="1">
    <location>
        <begin position="70"/>
        <end position="95"/>
    </location>
</feature>
<proteinExistence type="predicted"/>
<evidence type="ECO:0000256" key="1">
    <source>
        <dbReference type="SAM" id="Phobius"/>
    </source>
</evidence>
<name>A0ABY7S0U4_9FLAO</name>
<dbReference type="Pfam" id="PF07666">
    <property type="entry name" value="MpPF26"/>
    <property type="match status" value="1"/>
</dbReference>
<accession>A0ABY7S0U4</accession>
<dbReference type="RefSeq" id="WP_249995731.1">
    <property type="nucleotide sequence ID" value="NZ_CP116221.1"/>
</dbReference>
<keyword evidence="1" id="KW-1133">Transmembrane helix</keyword>
<organism evidence="2 3">
    <name type="scientific">Psychroserpens ponticola</name>
    <dbReference type="NCBI Taxonomy" id="2932268"/>
    <lineage>
        <taxon>Bacteria</taxon>
        <taxon>Pseudomonadati</taxon>
        <taxon>Bacteroidota</taxon>
        <taxon>Flavobacteriia</taxon>
        <taxon>Flavobacteriales</taxon>
        <taxon>Flavobacteriaceae</taxon>
        <taxon>Psychroserpens</taxon>
    </lineage>
</organism>
<keyword evidence="1" id="KW-0472">Membrane</keyword>
<evidence type="ECO:0000313" key="2">
    <source>
        <dbReference type="EMBL" id="WCO03014.1"/>
    </source>
</evidence>
<feature type="transmembrane region" description="Helical" evidence="1">
    <location>
        <begin position="15"/>
        <end position="45"/>
    </location>
</feature>
<reference evidence="2 3" key="1">
    <citation type="submission" date="2023-01" db="EMBL/GenBank/DDBJ databases">
        <title>Psychroserpens ponticola sp. nov., isolated from seawater.</title>
        <authorList>
            <person name="Kristyanto S."/>
            <person name="Jung J."/>
            <person name="Kim J.M."/>
            <person name="Jeon C.O."/>
        </authorList>
    </citation>
    <scope>NUCLEOTIDE SEQUENCE [LARGE SCALE GENOMIC DNA]</scope>
    <source>
        <strain evidence="2 3">MSW6</strain>
    </source>
</reference>
<dbReference type="EMBL" id="CP116221">
    <property type="protein sequence ID" value="WCO03014.1"/>
    <property type="molecule type" value="Genomic_DNA"/>
</dbReference>
<protein>
    <submittedName>
        <fullName evidence="2">CCC motif membrane protein</fullName>
    </submittedName>
</protein>
<dbReference type="Proteomes" id="UP001202717">
    <property type="component" value="Chromosome"/>
</dbReference>
<dbReference type="InterPro" id="IPR011655">
    <property type="entry name" value="MpPF26"/>
</dbReference>
<keyword evidence="1" id="KW-0812">Transmembrane</keyword>
<keyword evidence="3" id="KW-1185">Reference proteome</keyword>
<sequence>MENNQTQEQLQNSTLILVLGILSIVTCCCYGIVGLILGIVTIVLAKKATKIYAENPDLYTGFKNVKTGKILAIIGLILSVLYLLFTLWAVMTFGWEALQDQELMQERMREMFDQ</sequence>
<gene>
    <name evidence="2" type="ORF">MUN68_005855</name>
</gene>
<evidence type="ECO:0000313" key="3">
    <source>
        <dbReference type="Proteomes" id="UP001202717"/>
    </source>
</evidence>